<feature type="chain" id="PRO_5008683509" description="Lipoprotein" evidence="1">
    <location>
        <begin position="25"/>
        <end position="123"/>
    </location>
</feature>
<feature type="signal peptide" evidence="1">
    <location>
        <begin position="1"/>
        <end position="24"/>
    </location>
</feature>
<dbReference type="PROSITE" id="PS51257">
    <property type="entry name" value="PROKAR_LIPOPROTEIN"/>
    <property type="match status" value="1"/>
</dbReference>
<dbReference type="AlphaFoldDB" id="A0A1C3URU7"/>
<dbReference type="RefSeq" id="WP_092573361.1">
    <property type="nucleotide sequence ID" value="NZ_FMAF01000003.1"/>
</dbReference>
<evidence type="ECO:0000313" key="3">
    <source>
        <dbReference type="Proteomes" id="UP000199205"/>
    </source>
</evidence>
<reference evidence="2 3" key="1">
    <citation type="submission" date="2016-08" db="EMBL/GenBank/DDBJ databases">
        <authorList>
            <person name="Seilhamer J.J."/>
        </authorList>
    </citation>
    <scope>NUCLEOTIDE SEQUENCE [LARGE SCALE GENOMIC DNA]</scope>
    <source>
        <strain evidence="2 3">P1-7</strain>
    </source>
</reference>
<sequence>MFKKIGLVALLVAGLAGCAGMDYAMKNYSGVKVVTWVNPSTNAQWRIFDKPAENRMMITLGIGGAALQGAGQGITLGAADTRTPMILYQDAAIAWLASSGRHCSATQMFLVIEPQYEVRYICR</sequence>
<name>A0A1C3URU7_9HYPH</name>
<proteinExistence type="predicted"/>
<evidence type="ECO:0000313" key="2">
    <source>
        <dbReference type="EMBL" id="SCB18164.1"/>
    </source>
</evidence>
<evidence type="ECO:0008006" key="4">
    <source>
        <dbReference type="Google" id="ProtNLM"/>
    </source>
</evidence>
<dbReference type="Proteomes" id="UP000199205">
    <property type="component" value="Unassembled WGS sequence"/>
</dbReference>
<keyword evidence="1" id="KW-0732">Signal</keyword>
<organism evidence="2 3">
    <name type="scientific">Rhizobium lusitanum</name>
    <dbReference type="NCBI Taxonomy" id="293958"/>
    <lineage>
        <taxon>Bacteria</taxon>
        <taxon>Pseudomonadati</taxon>
        <taxon>Pseudomonadota</taxon>
        <taxon>Alphaproteobacteria</taxon>
        <taxon>Hyphomicrobiales</taxon>
        <taxon>Rhizobiaceae</taxon>
        <taxon>Rhizobium/Agrobacterium group</taxon>
        <taxon>Rhizobium</taxon>
    </lineage>
</organism>
<dbReference type="OrthoDB" id="8420129at2"/>
<protein>
    <recommendedName>
        <fullName evidence="4">Lipoprotein</fullName>
    </recommendedName>
</protein>
<accession>A0A1C3URU7</accession>
<dbReference type="EMBL" id="FMAF01000003">
    <property type="protein sequence ID" value="SCB18164.1"/>
    <property type="molecule type" value="Genomic_DNA"/>
</dbReference>
<gene>
    <name evidence="2" type="ORF">GA0061101_103227</name>
</gene>
<evidence type="ECO:0000256" key="1">
    <source>
        <dbReference type="SAM" id="SignalP"/>
    </source>
</evidence>